<evidence type="ECO:0000256" key="8">
    <source>
        <dbReference type="SAM" id="MobiDB-lite"/>
    </source>
</evidence>
<dbReference type="InterPro" id="IPR050360">
    <property type="entry name" value="MFS_Sugar_Transporters"/>
</dbReference>
<dbReference type="SUPFAM" id="SSF103473">
    <property type="entry name" value="MFS general substrate transporter"/>
    <property type="match status" value="1"/>
</dbReference>
<evidence type="ECO:0000256" key="7">
    <source>
        <dbReference type="RuleBase" id="RU003346"/>
    </source>
</evidence>
<feature type="compositionally biased region" description="Basic and acidic residues" evidence="8">
    <location>
        <begin position="534"/>
        <end position="543"/>
    </location>
</feature>
<evidence type="ECO:0000256" key="2">
    <source>
        <dbReference type="ARBA" id="ARBA00010992"/>
    </source>
</evidence>
<dbReference type="RefSeq" id="XP_069233580.1">
    <property type="nucleotide sequence ID" value="XM_069369295.1"/>
</dbReference>
<reference evidence="11 12" key="1">
    <citation type="journal article" date="2020" name="Microbiol. Resour. Announc.">
        <title>Draft Genome Sequence of a Cladosporium Species Isolated from the Mesophotic Ascidian Didemnum maculosum.</title>
        <authorList>
            <person name="Gioti A."/>
            <person name="Siaperas R."/>
            <person name="Nikolaivits E."/>
            <person name="Le Goff G."/>
            <person name="Ouazzani J."/>
            <person name="Kotoulas G."/>
            <person name="Topakas E."/>
        </authorList>
    </citation>
    <scope>NUCLEOTIDE SEQUENCE [LARGE SCALE GENOMIC DNA]</scope>
    <source>
        <strain evidence="11 12">TM138-S3</strain>
    </source>
</reference>
<dbReference type="InterPro" id="IPR036259">
    <property type="entry name" value="MFS_trans_sf"/>
</dbReference>
<organism evidence="11 12">
    <name type="scientific">Cladosporium halotolerans</name>
    <dbReference type="NCBI Taxonomy" id="1052096"/>
    <lineage>
        <taxon>Eukaryota</taxon>
        <taxon>Fungi</taxon>
        <taxon>Dikarya</taxon>
        <taxon>Ascomycota</taxon>
        <taxon>Pezizomycotina</taxon>
        <taxon>Dothideomycetes</taxon>
        <taxon>Dothideomycetidae</taxon>
        <taxon>Cladosporiales</taxon>
        <taxon>Cladosporiaceae</taxon>
        <taxon>Cladosporium</taxon>
    </lineage>
</organism>
<feature type="transmembrane region" description="Helical" evidence="9">
    <location>
        <begin position="154"/>
        <end position="177"/>
    </location>
</feature>
<accession>A0AB34L0B0</accession>
<evidence type="ECO:0000256" key="4">
    <source>
        <dbReference type="ARBA" id="ARBA00022692"/>
    </source>
</evidence>
<feature type="transmembrane region" description="Helical" evidence="9">
    <location>
        <begin position="130"/>
        <end position="148"/>
    </location>
</feature>
<feature type="domain" description="Major facilitator superfamily (MFS) profile" evidence="10">
    <location>
        <begin position="58"/>
        <end position="502"/>
    </location>
</feature>
<dbReference type="Proteomes" id="UP000803884">
    <property type="component" value="Unassembled WGS sequence"/>
</dbReference>
<dbReference type="FunFam" id="1.20.1250.20:FF:000090">
    <property type="entry name" value="MFS sugar transporter, putative"/>
    <property type="match status" value="1"/>
</dbReference>
<feature type="transmembrane region" description="Helical" evidence="9">
    <location>
        <begin position="55"/>
        <end position="82"/>
    </location>
</feature>
<dbReference type="GO" id="GO:0016020">
    <property type="term" value="C:membrane"/>
    <property type="evidence" value="ECO:0007669"/>
    <property type="project" value="UniProtKB-SubCell"/>
</dbReference>
<evidence type="ECO:0000256" key="1">
    <source>
        <dbReference type="ARBA" id="ARBA00004141"/>
    </source>
</evidence>
<sequence length="550" mass="60252">MDRRGVADLEGEDDLDAPGPSTSLLPRSRRDSEDTSQDPAERATMALTTGGKLRAYYLGVVVCIGGFLFGYDSGIIGGVLTLTSYENDFRYTKAEATRVQSLANGLQQLGAFVACFLIWPITHKLGRKKAIMICSAIFVGGVIIQTINTHSTSAFYVARVIAGLGLGGSSVVVPMFSSEMTPKELRGQIGSFYQLMFTFGIFTSYWVDYGVARDIPNTESRQWQIPIGLQMLPAGLLGLGMLTLKESVRWLTVHGRHDEAWASLKWIRASDDEGTRLEMEEIRNGVEHEMHAREGFRLIEMVDKHNWRRTVTAAAVFTAQQATGATAFAYFGPQYFKLLVGDRDNSSLLLTAIFGAIKVAACLTFVLFVADTVNRRSILTFGALFMAACQISTAAVVKTYPAENGAITSSGIATIALIYLFVIAYNFSWGPLPWPYVSEIFPTRTREPGIAVGVSSQWLFNFVFSLTTPYMIKNMGWGTFLLWGLFDFVIAFYAWFGLVETRGRSLEQISHGGPQAAPGDASGKAFEEDGGYGEAEHVERDGKGAGVSVR</sequence>
<feature type="transmembrane region" description="Helical" evidence="9">
    <location>
        <begin position="189"/>
        <end position="207"/>
    </location>
</feature>
<dbReference type="PRINTS" id="PR00171">
    <property type="entry name" value="SUGRTRNSPORT"/>
</dbReference>
<keyword evidence="3 7" id="KW-0813">Transport</keyword>
<feature type="transmembrane region" description="Helical" evidence="9">
    <location>
        <begin position="406"/>
        <end position="427"/>
    </location>
</feature>
<evidence type="ECO:0000256" key="3">
    <source>
        <dbReference type="ARBA" id="ARBA00022448"/>
    </source>
</evidence>
<evidence type="ECO:0000256" key="5">
    <source>
        <dbReference type="ARBA" id="ARBA00022989"/>
    </source>
</evidence>
<gene>
    <name evidence="11" type="ORF">WHR41_00689</name>
</gene>
<dbReference type="NCBIfam" id="TIGR00879">
    <property type="entry name" value="SP"/>
    <property type="match status" value="1"/>
</dbReference>
<feature type="transmembrane region" description="Helical" evidence="9">
    <location>
        <begin position="480"/>
        <end position="499"/>
    </location>
</feature>
<keyword evidence="6 9" id="KW-0472">Membrane</keyword>
<dbReference type="PROSITE" id="PS50850">
    <property type="entry name" value="MFS"/>
    <property type="match status" value="1"/>
</dbReference>
<dbReference type="Gene3D" id="1.20.1250.20">
    <property type="entry name" value="MFS general substrate transporter like domains"/>
    <property type="match status" value="1"/>
</dbReference>
<dbReference type="PANTHER" id="PTHR48022:SF25">
    <property type="entry name" value="QUINATE TRANSPORTER, PUTATIVE (AFU_ORTHOLOGUE AFUA_5G12950)-RELATED"/>
    <property type="match status" value="1"/>
</dbReference>
<evidence type="ECO:0000256" key="9">
    <source>
        <dbReference type="SAM" id="Phobius"/>
    </source>
</evidence>
<comment type="similarity">
    <text evidence="2 7">Belongs to the major facilitator superfamily. Sugar transporter (TC 2.A.1.1) family.</text>
</comment>
<dbReference type="PROSITE" id="PS00217">
    <property type="entry name" value="SUGAR_TRANSPORT_2"/>
    <property type="match status" value="1"/>
</dbReference>
<dbReference type="GeneID" id="96002133"/>
<comment type="subcellular location">
    <subcellularLocation>
        <location evidence="1">Membrane</location>
        <topology evidence="1">Multi-pass membrane protein</topology>
    </subcellularLocation>
</comment>
<feature type="transmembrane region" description="Helical" evidence="9">
    <location>
        <begin position="311"/>
        <end position="336"/>
    </location>
</feature>
<evidence type="ECO:0000256" key="6">
    <source>
        <dbReference type="ARBA" id="ARBA00023136"/>
    </source>
</evidence>
<dbReference type="Pfam" id="PF00083">
    <property type="entry name" value="Sugar_tr"/>
    <property type="match status" value="1"/>
</dbReference>
<protein>
    <recommendedName>
        <fullName evidence="10">Major facilitator superfamily (MFS) profile domain-containing protein</fullName>
    </recommendedName>
</protein>
<feature type="transmembrane region" description="Helical" evidence="9">
    <location>
        <begin position="102"/>
        <end position="121"/>
    </location>
</feature>
<dbReference type="PANTHER" id="PTHR48022">
    <property type="entry name" value="PLASTIDIC GLUCOSE TRANSPORTER 4"/>
    <property type="match status" value="1"/>
</dbReference>
<evidence type="ECO:0000313" key="11">
    <source>
        <dbReference type="EMBL" id="KAL1590475.1"/>
    </source>
</evidence>
<dbReference type="InterPro" id="IPR003663">
    <property type="entry name" value="Sugar/inositol_transpt"/>
</dbReference>
<evidence type="ECO:0000313" key="12">
    <source>
        <dbReference type="Proteomes" id="UP000803884"/>
    </source>
</evidence>
<feature type="transmembrane region" description="Helical" evidence="9">
    <location>
        <begin position="448"/>
        <end position="468"/>
    </location>
</feature>
<feature type="transmembrane region" description="Helical" evidence="9">
    <location>
        <begin position="377"/>
        <end position="400"/>
    </location>
</feature>
<dbReference type="InterPro" id="IPR005829">
    <property type="entry name" value="Sugar_transporter_CS"/>
</dbReference>
<dbReference type="InterPro" id="IPR005828">
    <property type="entry name" value="MFS_sugar_transport-like"/>
</dbReference>
<keyword evidence="4 9" id="KW-0812">Transmembrane</keyword>
<comment type="caution">
    <text evidence="11">The sequence shown here is derived from an EMBL/GenBank/DDBJ whole genome shotgun (WGS) entry which is preliminary data.</text>
</comment>
<dbReference type="InterPro" id="IPR020846">
    <property type="entry name" value="MFS_dom"/>
</dbReference>
<name>A0AB34L0B0_9PEZI</name>
<keyword evidence="12" id="KW-1185">Reference proteome</keyword>
<feature type="region of interest" description="Disordered" evidence="8">
    <location>
        <begin position="509"/>
        <end position="550"/>
    </location>
</feature>
<feature type="transmembrane region" description="Helical" evidence="9">
    <location>
        <begin position="227"/>
        <end position="244"/>
    </location>
</feature>
<dbReference type="AlphaFoldDB" id="A0AB34L0B0"/>
<dbReference type="GO" id="GO:0005351">
    <property type="term" value="F:carbohydrate:proton symporter activity"/>
    <property type="evidence" value="ECO:0007669"/>
    <property type="project" value="TreeGrafter"/>
</dbReference>
<evidence type="ECO:0000259" key="10">
    <source>
        <dbReference type="PROSITE" id="PS50850"/>
    </source>
</evidence>
<feature type="transmembrane region" description="Helical" evidence="9">
    <location>
        <begin position="348"/>
        <end position="370"/>
    </location>
</feature>
<keyword evidence="5 9" id="KW-1133">Transmembrane helix</keyword>
<dbReference type="EMBL" id="JAAQHG020000002">
    <property type="protein sequence ID" value="KAL1590475.1"/>
    <property type="molecule type" value="Genomic_DNA"/>
</dbReference>
<proteinExistence type="inferred from homology"/>
<feature type="region of interest" description="Disordered" evidence="8">
    <location>
        <begin position="1"/>
        <end position="40"/>
    </location>
</feature>